<sequence length="125" mass="13980">MTQCDDLGDNQVIIAAKCKDNLIRTCPSCGHQIQCRDKQAGYDLPELPAGVKFDPSDQEILEHLEGKVESDACAHPLIDEFIPTIDGENVGYIFSSNAISRTLNRCVSKVDNSSWFLQQNTYLRF</sequence>
<dbReference type="SUPFAM" id="SSF101941">
    <property type="entry name" value="NAC domain"/>
    <property type="match status" value="1"/>
</dbReference>
<gene>
    <name evidence="1" type="primary">SNAC7</name>
</gene>
<dbReference type="EMBL" id="OQ968139">
    <property type="protein sequence ID" value="WLK83181.1"/>
    <property type="molecule type" value="mRNA"/>
</dbReference>
<evidence type="ECO:0000313" key="1">
    <source>
        <dbReference type="EMBL" id="WLK83181.1"/>
    </source>
</evidence>
<dbReference type="AlphaFoldDB" id="A0AA49X7G9"/>
<accession>A0AA49X7G9</accession>
<dbReference type="PANTHER" id="PTHR31079:SF46">
    <property type="entry name" value="NAC DOMAIN-CONTAINING PROTEIN 73"/>
    <property type="match status" value="1"/>
</dbReference>
<dbReference type="PANTHER" id="PTHR31079">
    <property type="entry name" value="NAC DOMAIN-CONTAINING PROTEIN 73"/>
    <property type="match status" value="1"/>
</dbReference>
<protein>
    <submittedName>
        <fullName evidence="1">NAC protein 7</fullName>
    </submittedName>
</protein>
<reference evidence="1" key="1">
    <citation type="submission" date="2023-05" db="EMBL/GenBank/DDBJ databases">
        <authorList>
            <person name="Hong J.D."/>
            <person name="Cheng L.J."/>
        </authorList>
    </citation>
    <scope>NUCLEOTIDE SEQUENCE</scope>
</reference>
<organism evidence="1">
    <name type="scientific">Casuarina equisetifolia</name>
    <name type="common">Beach she-oak</name>
    <name type="synonym">Casuarina litorea</name>
    <dbReference type="NCBI Taxonomy" id="3523"/>
    <lineage>
        <taxon>Eukaryota</taxon>
        <taxon>Viridiplantae</taxon>
        <taxon>Streptophyta</taxon>
        <taxon>Embryophyta</taxon>
        <taxon>Tracheophyta</taxon>
        <taxon>Spermatophyta</taxon>
        <taxon>Magnoliopsida</taxon>
        <taxon>eudicotyledons</taxon>
        <taxon>Gunneridae</taxon>
        <taxon>Pentapetalae</taxon>
        <taxon>rosids</taxon>
        <taxon>fabids</taxon>
        <taxon>Fagales</taxon>
        <taxon>Casuarinaceae</taxon>
        <taxon>Casuarina</taxon>
    </lineage>
</organism>
<name>A0AA49X7G9_CASEQ</name>
<dbReference type="GO" id="GO:0005634">
    <property type="term" value="C:nucleus"/>
    <property type="evidence" value="ECO:0007669"/>
    <property type="project" value="TreeGrafter"/>
</dbReference>
<dbReference type="GO" id="GO:0003700">
    <property type="term" value="F:DNA-binding transcription factor activity"/>
    <property type="evidence" value="ECO:0007669"/>
    <property type="project" value="InterPro"/>
</dbReference>
<proteinExistence type="evidence at transcript level"/>
<dbReference type="GO" id="GO:0000976">
    <property type="term" value="F:transcription cis-regulatory region binding"/>
    <property type="evidence" value="ECO:0007669"/>
    <property type="project" value="TreeGrafter"/>
</dbReference>
<dbReference type="InterPro" id="IPR044799">
    <property type="entry name" value="SOG1-like"/>
</dbReference>
<dbReference type="InterPro" id="IPR036093">
    <property type="entry name" value="NAC_dom_sf"/>
</dbReference>